<organism evidence="1 2">
    <name type="scientific">Candidatus Gottesmanbacteria bacterium RIFCSPHIGHO2_02_FULL_40_13</name>
    <dbReference type="NCBI Taxonomy" id="1798384"/>
    <lineage>
        <taxon>Bacteria</taxon>
        <taxon>Candidatus Gottesmaniibacteriota</taxon>
    </lineage>
</organism>
<protein>
    <submittedName>
        <fullName evidence="1">Uncharacterized protein</fullName>
    </submittedName>
</protein>
<reference evidence="1 2" key="1">
    <citation type="journal article" date="2016" name="Nat. Commun.">
        <title>Thousands of microbial genomes shed light on interconnected biogeochemical processes in an aquifer system.</title>
        <authorList>
            <person name="Anantharaman K."/>
            <person name="Brown C.T."/>
            <person name="Hug L.A."/>
            <person name="Sharon I."/>
            <person name="Castelle C.J."/>
            <person name="Probst A.J."/>
            <person name="Thomas B.C."/>
            <person name="Singh A."/>
            <person name="Wilkins M.J."/>
            <person name="Karaoz U."/>
            <person name="Brodie E.L."/>
            <person name="Williams K.H."/>
            <person name="Hubbard S.S."/>
            <person name="Banfield J.F."/>
        </authorList>
    </citation>
    <scope>NUCLEOTIDE SEQUENCE [LARGE SCALE GENOMIC DNA]</scope>
</reference>
<proteinExistence type="predicted"/>
<comment type="caution">
    <text evidence="1">The sequence shown here is derived from an EMBL/GenBank/DDBJ whole genome shotgun (WGS) entry which is preliminary data.</text>
</comment>
<name>A0A1F6ABT8_9BACT</name>
<dbReference type="Proteomes" id="UP000177092">
    <property type="component" value="Unassembled WGS sequence"/>
</dbReference>
<gene>
    <name evidence="1" type="ORF">A3D03_02670</name>
</gene>
<sequence>MDENREVVTPPKWRFTGIQDTGVITNARSFYLSETRQTPRESPVTNERESQVKGILSALQEYAMNELGIDLRERLPNESDIHFFDPKQWKIFCKQEGMTRDNPAMNIASGKIYVEEDPDLRLTLQNTGHELIHVVSATNIYSRVDPKDSAAIKTSISHQGFHNYENDALLSLDEAITEITNIQLVTNYWLKNDKLSGLDWSGHDSVGYIKTLVIVDGLIKKVAEQQRVGYLDVLKTLQRGKLLGQMQSLRVLTTAIGKDYMGKLARLSDENVIELRQFALDLGLTDTVQKLGLISKKCW</sequence>
<accession>A0A1F6ABT8</accession>
<evidence type="ECO:0000313" key="1">
    <source>
        <dbReference type="EMBL" id="OGG22178.1"/>
    </source>
</evidence>
<dbReference type="AlphaFoldDB" id="A0A1F6ABT8"/>
<evidence type="ECO:0000313" key="2">
    <source>
        <dbReference type="Proteomes" id="UP000177092"/>
    </source>
</evidence>
<dbReference type="EMBL" id="MFJN01000008">
    <property type="protein sequence ID" value="OGG22178.1"/>
    <property type="molecule type" value="Genomic_DNA"/>
</dbReference>